<evidence type="ECO:0000313" key="5">
    <source>
        <dbReference type="EMBL" id="MBC5737768.1"/>
    </source>
</evidence>
<dbReference type="Gene3D" id="3.10.450.40">
    <property type="match status" value="3"/>
</dbReference>
<dbReference type="Pfam" id="PF23750">
    <property type="entry name" value="RsgI_M"/>
    <property type="match status" value="1"/>
</dbReference>
<keyword evidence="2" id="KW-0812">Transmembrane</keyword>
<evidence type="ECO:0000313" key="6">
    <source>
        <dbReference type="Proteomes" id="UP000607645"/>
    </source>
</evidence>
<organism evidence="5 6">
    <name type="scientific">Lawsonibacter faecis</name>
    <dbReference type="NCBI Taxonomy" id="2763052"/>
    <lineage>
        <taxon>Bacteria</taxon>
        <taxon>Bacillati</taxon>
        <taxon>Bacillota</taxon>
        <taxon>Clostridia</taxon>
        <taxon>Eubacteriales</taxon>
        <taxon>Oscillospiraceae</taxon>
        <taxon>Lawsonibacter</taxon>
    </lineage>
</organism>
<reference evidence="5" key="1">
    <citation type="submission" date="2020-08" db="EMBL/GenBank/DDBJ databases">
        <title>Genome public.</title>
        <authorList>
            <person name="Liu C."/>
            <person name="Sun Q."/>
        </authorList>
    </citation>
    <scope>NUCLEOTIDE SEQUENCE</scope>
    <source>
        <strain evidence="5">NSJ-52</strain>
    </source>
</reference>
<dbReference type="EMBL" id="JACOPQ010000009">
    <property type="protein sequence ID" value="MBC5737768.1"/>
    <property type="molecule type" value="Genomic_DNA"/>
</dbReference>
<feature type="domain" description="PepSY" evidence="3">
    <location>
        <begin position="269"/>
        <end position="324"/>
    </location>
</feature>
<feature type="compositionally biased region" description="Pro residues" evidence="1">
    <location>
        <begin position="334"/>
        <end position="346"/>
    </location>
</feature>
<dbReference type="Proteomes" id="UP000607645">
    <property type="component" value="Unassembled WGS sequence"/>
</dbReference>
<evidence type="ECO:0000256" key="1">
    <source>
        <dbReference type="SAM" id="MobiDB-lite"/>
    </source>
</evidence>
<feature type="region of interest" description="Disordered" evidence="1">
    <location>
        <begin position="446"/>
        <end position="476"/>
    </location>
</feature>
<keyword evidence="2" id="KW-0472">Membrane</keyword>
<evidence type="ECO:0000259" key="3">
    <source>
        <dbReference type="Pfam" id="PF03413"/>
    </source>
</evidence>
<sequence length="537" mass="58125">MTDRELEARLARAMADAAPDRLDDLLRVREGRRAPEGGGDNVTDIGEAQGRKRRSWRTLAAATAAALVLVLGGGGIFGWRYANAPDSLVAIDVNPSVQLTVSRNEKVLEAEALNADGAEIIDDMDLRGSGLNVAVNALIGSMVQHGYIDELRNSVLITVENSDEGKARALQDSLMADVEGLLAGNAVDAAVVGQTITTKDQELETLAAENNISEGKAALIQRIMAVDPTLKFETLAGLSITDLNLLAESKRADVTDMAVTGKASDKAYIGLERAGEIARAQLPGATLKKVEFDYDDGMVYEAELLLDGYEYELEIDAVTGAVLKWDWELDDDAPPPVSPSPSPKPVPGETAGPAPSTPPSVAPQPLPSPSTPTETPMPSPSERQYITEEAARALVLAEIPGAEFTEFKFERNDGRRIYKGEAVLERTEYEFKIDAATGEFIKWESERMDEDDWREHQEKQGGGPKDPSPSEYVGKKGAEDIVLAQLPGAQVGKIKLDKDDGRAVYEGKAWLNGWEYEFEIDAVSGEILDWDSEPMDD</sequence>
<protein>
    <submittedName>
        <fullName evidence="5">PepSY domain-containing protein</fullName>
    </submittedName>
</protein>
<dbReference type="AlphaFoldDB" id="A0A8J6JKM1"/>
<dbReference type="InterPro" id="IPR025711">
    <property type="entry name" value="PepSY"/>
</dbReference>
<feature type="domain" description="Anti-sigma factor RsgI-like middle" evidence="4">
    <location>
        <begin position="87"/>
        <end position="221"/>
    </location>
</feature>
<proteinExistence type="predicted"/>
<dbReference type="Pfam" id="PF03413">
    <property type="entry name" value="PepSY"/>
    <property type="match status" value="3"/>
</dbReference>
<feature type="domain" description="PepSY" evidence="3">
    <location>
        <begin position="386"/>
        <end position="443"/>
    </location>
</feature>
<feature type="compositionally biased region" description="Pro residues" evidence="1">
    <location>
        <begin position="355"/>
        <end position="379"/>
    </location>
</feature>
<feature type="transmembrane region" description="Helical" evidence="2">
    <location>
        <begin position="59"/>
        <end position="79"/>
    </location>
</feature>
<dbReference type="InterPro" id="IPR055431">
    <property type="entry name" value="RsgI_M"/>
</dbReference>
<name>A0A8J6JKM1_9FIRM</name>
<comment type="caution">
    <text evidence="5">The sequence shown here is derived from an EMBL/GenBank/DDBJ whole genome shotgun (WGS) entry which is preliminary data.</text>
</comment>
<dbReference type="RefSeq" id="WP_186919566.1">
    <property type="nucleotide sequence ID" value="NZ_JACOPQ010000009.1"/>
</dbReference>
<accession>A0A8J6JKM1</accession>
<evidence type="ECO:0000256" key="2">
    <source>
        <dbReference type="SAM" id="Phobius"/>
    </source>
</evidence>
<feature type="region of interest" description="Disordered" evidence="1">
    <location>
        <begin position="332"/>
        <end position="382"/>
    </location>
</feature>
<feature type="domain" description="PepSY" evidence="3">
    <location>
        <begin position="478"/>
        <end position="529"/>
    </location>
</feature>
<keyword evidence="6" id="KW-1185">Reference proteome</keyword>
<gene>
    <name evidence="5" type="ORF">H8S62_12200</name>
</gene>
<keyword evidence="2" id="KW-1133">Transmembrane helix</keyword>
<evidence type="ECO:0000259" key="4">
    <source>
        <dbReference type="Pfam" id="PF23750"/>
    </source>
</evidence>